<protein>
    <submittedName>
        <fullName evidence="2">Heterokaryon incompatibility protein-domain-containing protein</fullName>
    </submittedName>
</protein>
<keyword evidence="3" id="KW-1185">Reference proteome</keyword>
<organism evidence="2 3">
    <name type="scientific">Bombardia bombarda</name>
    <dbReference type="NCBI Taxonomy" id="252184"/>
    <lineage>
        <taxon>Eukaryota</taxon>
        <taxon>Fungi</taxon>
        <taxon>Dikarya</taxon>
        <taxon>Ascomycota</taxon>
        <taxon>Pezizomycotina</taxon>
        <taxon>Sordariomycetes</taxon>
        <taxon>Sordariomycetidae</taxon>
        <taxon>Sordariales</taxon>
        <taxon>Lasiosphaeriaceae</taxon>
        <taxon>Bombardia</taxon>
    </lineage>
</organism>
<dbReference type="PANTHER" id="PTHR33112:SF1">
    <property type="entry name" value="HETEROKARYON INCOMPATIBILITY DOMAIN-CONTAINING PROTEIN"/>
    <property type="match status" value="1"/>
</dbReference>
<dbReference type="Pfam" id="PF06985">
    <property type="entry name" value="HET"/>
    <property type="match status" value="1"/>
</dbReference>
<dbReference type="Proteomes" id="UP001174934">
    <property type="component" value="Unassembled WGS sequence"/>
</dbReference>
<accession>A0AA40CDT4</accession>
<evidence type="ECO:0000313" key="3">
    <source>
        <dbReference type="Proteomes" id="UP001174934"/>
    </source>
</evidence>
<dbReference type="EMBL" id="JAULSR010000001">
    <property type="protein sequence ID" value="KAK0634550.1"/>
    <property type="molecule type" value="Genomic_DNA"/>
</dbReference>
<gene>
    <name evidence="2" type="ORF">B0T17DRAFT_622334</name>
</gene>
<dbReference type="InterPro" id="IPR010730">
    <property type="entry name" value="HET"/>
</dbReference>
<evidence type="ECO:0000259" key="1">
    <source>
        <dbReference type="Pfam" id="PF06985"/>
    </source>
</evidence>
<feature type="domain" description="Heterokaryon incompatibility" evidence="1">
    <location>
        <begin position="189"/>
        <end position="335"/>
    </location>
</feature>
<reference evidence="2" key="1">
    <citation type="submission" date="2023-06" db="EMBL/GenBank/DDBJ databases">
        <title>Genome-scale phylogeny and comparative genomics of the fungal order Sordariales.</title>
        <authorList>
            <consortium name="Lawrence Berkeley National Laboratory"/>
            <person name="Hensen N."/>
            <person name="Bonometti L."/>
            <person name="Westerberg I."/>
            <person name="Brannstrom I.O."/>
            <person name="Guillou S."/>
            <person name="Cros-Aarteil S."/>
            <person name="Calhoun S."/>
            <person name="Haridas S."/>
            <person name="Kuo A."/>
            <person name="Mondo S."/>
            <person name="Pangilinan J."/>
            <person name="Riley R."/>
            <person name="LaButti K."/>
            <person name="Andreopoulos B."/>
            <person name="Lipzen A."/>
            <person name="Chen C."/>
            <person name="Yanf M."/>
            <person name="Daum C."/>
            <person name="Ng V."/>
            <person name="Clum A."/>
            <person name="Steindorff A."/>
            <person name="Ohm R."/>
            <person name="Martin F."/>
            <person name="Silar P."/>
            <person name="Natvig D."/>
            <person name="Lalanne C."/>
            <person name="Gautier V."/>
            <person name="Ament-velasquez S.L."/>
            <person name="Kruys A."/>
            <person name="Hutchinson M.I."/>
            <person name="Powell A.J."/>
            <person name="Barry K."/>
            <person name="Miller A.N."/>
            <person name="Grigoriev I.V."/>
            <person name="Debuchy R."/>
            <person name="Gladieux P."/>
            <person name="Thoren M.H."/>
            <person name="Johannesson H."/>
        </authorList>
    </citation>
    <scope>NUCLEOTIDE SEQUENCE</scope>
    <source>
        <strain evidence="2">SMH3391-2</strain>
    </source>
</reference>
<dbReference type="PANTHER" id="PTHR33112">
    <property type="entry name" value="DOMAIN PROTEIN, PUTATIVE-RELATED"/>
    <property type="match status" value="1"/>
</dbReference>
<evidence type="ECO:0000313" key="2">
    <source>
        <dbReference type="EMBL" id="KAK0634550.1"/>
    </source>
</evidence>
<comment type="caution">
    <text evidence="2">The sequence shown here is derived from an EMBL/GenBank/DDBJ whole genome shotgun (WGS) entry which is preliminary data.</text>
</comment>
<dbReference type="AlphaFoldDB" id="A0AA40CDT4"/>
<name>A0AA40CDT4_9PEZI</name>
<sequence>MSTAPSSSASSSDAADVDATVQDLELSDFEPPLHRLHPDCDQCLRIDQDQFTYRDDYDREKPFQYRGDRRAVNLSKLFHGDCVWRSDEVQWRVRGPELRSWSAKPVEFVLVQKPQSGFEALGDSVREAVDQTVQDWKPLKACLEQCRSTHSSCNSGRDLVLPSKFRVIDVPNRRLLAPNMAAGPNTLEYVALSYVWGEVQDGSITKLTKGNLSSLSEAINVSSLPATIRDAINVCDNLGLQYLWVDRFCILQDDDGDKSSQIQAMSEIFSTAKMILVAACGIGMDSGLTGVSQPRDPQISRIVSGAGIQVNLQRPPLWDAINASAWNSRGWTYQEAILNRRKLFFTKSQIYFECAVRITHEENLSYPLFDPSLHDKVRYPSSTTSLSYSDYDDGHDRFKQNLLARKTEHPWDAYKRHLWRYRARNLSHASDLVNAFSGILNSLYSRESVYYGLPLLELDKALLWVPNRFQPRPTESRIVNKVPQPTTSDFPSWSWASAPNDKPNLGVMSVDHGLCLWFRPVVQDDDMHNLRLQPILPLSVSPRSDVPPGFICSSSINLHTAKALIGGLIEHAGIDHNQLANWEALTASELESAVFSRWDTYHKFWVEIFGNRFACMVATSLDVPVNTLRDGMLVTRAQVAQLRIAPGDRDDCVKAKALNQKDEDIKPIKSYVYDNDNQIAWLLRNGQEIFDFMALSISQRDRFGLQPVVGHRDNEGILPKTVAFVNTMIVKREGPYYKRIGLTRLYMKSWVDLRAPFKTVLLI</sequence>
<proteinExistence type="predicted"/>